<comment type="caution">
    <text evidence="11">The sequence shown here is derived from an EMBL/GenBank/DDBJ whole genome shotgun (WGS) entry which is preliminary data.</text>
</comment>
<dbReference type="OrthoDB" id="9766847at2"/>
<evidence type="ECO:0000259" key="8">
    <source>
        <dbReference type="Pfam" id="PF00905"/>
    </source>
</evidence>
<dbReference type="Gene3D" id="3.40.710.10">
    <property type="entry name" value="DD-peptidase/beta-lactamase superfamily"/>
    <property type="match status" value="1"/>
</dbReference>
<dbReference type="InterPro" id="IPR012338">
    <property type="entry name" value="Beta-lactam/transpept-like"/>
</dbReference>
<comment type="catalytic activity">
    <reaction evidence="6">
        <text>Preferential cleavage: (Ac)2-L-Lys-D-Ala-|-D-Ala. Also transpeptidation of peptidyl-alanyl moieties that are N-acyl substituents of D-alanine.</text>
        <dbReference type="EC" id="3.4.16.4"/>
    </reaction>
</comment>
<dbReference type="InterPro" id="IPR005311">
    <property type="entry name" value="PBP_dimer"/>
</dbReference>
<comment type="similarity">
    <text evidence="3">Belongs to the transpeptidase family.</text>
</comment>
<feature type="domain" description="NTF2-like N-terminal transpeptidase" evidence="10">
    <location>
        <begin position="49"/>
        <end position="164"/>
    </location>
</feature>
<protein>
    <recommendedName>
        <fullName evidence="4">serine-type D-Ala-D-Ala carboxypeptidase</fullName>
        <ecNumber evidence="4">3.4.16.4</ecNumber>
    </recommendedName>
</protein>
<dbReference type="SUPFAM" id="SSF56601">
    <property type="entry name" value="beta-lactamase/transpeptidase-like"/>
    <property type="match status" value="1"/>
</dbReference>
<name>A0A0J1LH87_NIACI</name>
<accession>A0A0J1LH87</accession>
<organism evidence="11 12">
    <name type="scientific">Niallia circulans</name>
    <name type="common">Bacillus circulans</name>
    <dbReference type="NCBI Taxonomy" id="1397"/>
    <lineage>
        <taxon>Bacteria</taxon>
        <taxon>Bacillati</taxon>
        <taxon>Bacillota</taxon>
        <taxon>Bacilli</taxon>
        <taxon>Bacillales</taxon>
        <taxon>Bacillaceae</taxon>
        <taxon>Niallia</taxon>
    </lineage>
</organism>
<evidence type="ECO:0000259" key="9">
    <source>
        <dbReference type="Pfam" id="PF03717"/>
    </source>
</evidence>
<evidence type="ECO:0000256" key="3">
    <source>
        <dbReference type="ARBA" id="ARBA00007171"/>
    </source>
</evidence>
<dbReference type="EC" id="3.4.16.4" evidence="4"/>
<dbReference type="UniPathway" id="UPA00219"/>
<evidence type="ECO:0000256" key="7">
    <source>
        <dbReference type="SAM" id="Phobius"/>
    </source>
</evidence>
<dbReference type="SUPFAM" id="SSF56519">
    <property type="entry name" value="Penicillin binding protein dimerisation domain"/>
    <property type="match status" value="1"/>
</dbReference>
<dbReference type="GO" id="GO:0046677">
    <property type="term" value="P:response to antibiotic"/>
    <property type="evidence" value="ECO:0007669"/>
    <property type="project" value="InterPro"/>
</dbReference>
<dbReference type="GO" id="GO:0005886">
    <property type="term" value="C:plasma membrane"/>
    <property type="evidence" value="ECO:0007669"/>
    <property type="project" value="TreeGrafter"/>
</dbReference>
<dbReference type="InterPro" id="IPR036138">
    <property type="entry name" value="PBP_dimer_sf"/>
</dbReference>
<keyword evidence="5 7" id="KW-0472">Membrane</keyword>
<comment type="subcellular location">
    <subcellularLocation>
        <location evidence="1">Membrane</location>
    </subcellularLocation>
</comment>
<feature type="domain" description="Penicillin-binding protein transpeptidase" evidence="8">
    <location>
        <begin position="367"/>
        <end position="663"/>
    </location>
</feature>
<dbReference type="Gene3D" id="3.90.1310.10">
    <property type="entry name" value="Penicillin-binding protein 2a (Domain 2)"/>
    <property type="match status" value="1"/>
</dbReference>
<dbReference type="Pfam" id="PF00905">
    <property type="entry name" value="Transpeptidase"/>
    <property type="match status" value="1"/>
</dbReference>
<dbReference type="Gene3D" id="3.30.1390.30">
    <property type="entry name" value="Penicillin-binding protein 2a, domain 3"/>
    <property type="match status" value="1"/>
</dbReference>
<reference evidence="11 12" key="1">
    <citation type="submission" date="2015-05" db="EMBL/GenBank/DDBJ databases">
        <title>Whole genome sequence and identification of bacterial endophytes from Costus igneus.</title>
        <authorList>
            <person name="Lee Y.P."/>
            <person name="Gan H.M."/>
            <person name="Eng W."/>
            <person name="Wheatley M.S."/>
            <person name="Caraballo A."/>
            <person name="Polter S."/>
            <person name="Savka M.A."/>
            <person name="Hudson A.O."/>
        </authorList>
    </citation>
    <scope>NUCLEOTIDE SEQUENCE [LARGE SCALE GENOMIC DNA]</scope>
    <source>
        <strain evidence="11 12">RIT379</strain>
    </source>
</reference>
<sequence length="683" mass="76958">MRGRELTSRVERKKRRIKPYIIMIFVTLAGIIGLSLYMIMNNSNSSQGQKAADAFIQILVNKEYEKLGEVLEKDSYDSLGYTLEEVIDKYDHIFNGINIHGIHASNIELKKLNHNVQELSYQLSIITPLGRLDKINYQARIIKSGDQYLIKWDPSLIFPNMEGKDKVAFHQWRAERGEIIDRLGNGIAVNENFKEAGIVPKDLLKGNEKTKQLQNISKQLNISIEEIQQKLKQGWVKDDLFVPLKIIEANKAEVISGISYQNTNLRYYPLKEAAAHLIGYIGEVTREDLDKNSDLKEGDMIGKAGLERALDKELRGKDGGEILIVDENGKNKQAIQKTEKIDGRDIKLTIDAYIQMEAYNHLKENPGSTVVMNPKEGGLYAVVSSPSYDPNKMVRGISQKEYNKYAMDENKPFLSRFASAYAPGSTFKTITASIGLDAGVTYPEKRRIINGLSWQKDKSWGGYSVTRVSNVQHVDMRKALVYSDNIYFAQETLEMGEKTFRNGLDKFIFGEELDLPIAMKPAQISNHKSFNSDILLADTGYGQGELLLSPIQQAAMYSIFQNEGKIVYPRLLEDKSGPKTKSAITPSTANEMRTFLEAVVSNPNGTAHLLYNQQYQLAAKTGTAELKMHQGEKGDENSFLLAFDTGNDQFLLLSLVEHYSKGGSATQLNKSFIDELYKYFNSL</sequence>
<dbReference type="AlphaFoldDB" id="A0A0J1LH87"/>
<dbReference type="InterPro" id="IPR050515">
    <property type="entry name" value="Beta-lactam/transpept"/>
</dbReference>
<evidence type="ECO:0000256" key="2">
    <source>
        <dbReference type="ARBA" id="ARBA00004752"/>
    </source>
</evidence>
<dbReference type="GO" id="GO:0008658">
    <property type="term" value="F:penicillin binding"/>
    <property type="evidence" value="ECO:0007669"/>
    <property type="project" value="InterPro"/>
</dbReference>
<dbReference type="Pfam" id="PF03717">
    <property type="entry name" value="PBP_dimer"/>
    <property type="match status" value="1"/>
</dbReference>
<evidence type="ECO:0000256" key="1">
    <source>
        <dbReference type="ARBA" id="ARBA00004370"/>
    </source>
</evidence>
<evidence type="ECO:0000313" key="12">
    <source>
        <dbReference type="Proteomes" id="UP000036045"/>
    </source>
</evidence>
<feature type="domain" description="Penicillin-binding protein dimerisation" evidence="9">
    <location>
        <begin position="174"/>
        <end position="332"/>
    </location>
</feature>
<keyword evidence="7" id="KW-0812">Transmembrane</keyword>
<dbReference type="InterPro" id="IPR032710">
    <property type="entry name" value="NTF2-like_dom_sf"/>
</dbReference>
<keyword evidence="7" id="KW-1133">Transmembrane helix</keyword>
<gene>
    <name evidence="11" type="ORF">ABW02_01460</name>
</gene>
<dbReference type="Gene3D" id="3.10.450.100">
    <property type="entry name" value="NTF2-like, domain 1"/>
    <property type="match status" value="1"/>
</dbReference>
<dbReference type="PANTHER" id="PTHR30627:SF25">
    <property type="entry name" value="PENICILLIN-BINDING PROTEIN 3"/>
    <property type="match status" value="1"/>
</dbReference>
<evidence type="ECO:0000256" key="4">
    <source>
        <dbReference type="ARBA" id="ARBA00012448"/>
    </source>
</evidence>
<proteinExistence type="inferred from homology"/>
<dbReference type="SUPFAM" id="SSF54427">
    <property type="entry name" value="NTF2-like"/>
    <property type="match status" value="1"/>
</dbReference>
<dbReference type="PANTHER" id="PTHR30627">
    <property type="entry name" value="PEPTIDOGLYCAN D,D-TRANSPEPTIDASE"/>
    <property type="match status" value="1"/>
</dbReference>
<evidence type="ECO:0000259" key="10">
    <source>
        <dbReference type="Pfam" id="PF05223"/>
    </source>
</evidence>
<dbReference type="GO" id="GO:0071555">
    <property type="term" value="P:cell wall organization"/>
    <property type="evidence" value="ECO:0007669"/>
    <property type="project" value="TreeGrafter"/>
</dbReference>
<dbReference type="GO" id="GO:0009002">
    <property type="term" value="F:serine-type D-Ala-D-Ala carboxypeptidase activity"/>
    <property type="evidence" value="ECO:0007669"/>
    <property type="project" value="UniProtKB-EC"/>
</dbReference>
<keyword evidence="12" id="KW-1185">Reference proteome</keyword>
<dbReference type="InterPro" id="IPR007887">
    <property type="entry name" value="MecA_N"/>
</dbReference>
<evidence type="ECO:0000313" key="11">
    <source>
        <dbReference type="EMBL" id="KLV28435.1"/>
    </source>
</evidence>
<dbReference type="Proteomes" id="UP000036045">
    <property type="component" value="Unassembled WGS sequence"/>
</dbReference>
<dbReference type="InterPro" id="IPR001460">
    <property type="entry name" value="PCN-bd_Tpept"/>
</dbReference>
<dbReference type="Pfam" id="PF05223">
    <property type="entry name" value="MecA_N"/>
    <property type="match status" value="1"/>
</dbReference>
<dbReference type="GO" id="GO:0071972">
    <property type="term" value="F:peptidoglycan L,D-transpeptidase activity"/>
    <property type="evidence" value="ECO:0007669"/>
    <property type="project" value="TreeGrafter"/>
</dbReference>
<comment type="pathway">
    <text evidence="2">Cell wall biogenesis; peptidoglycan biosynthesis.</text>
</comment>
<dbReference type="EMBL" id="LDPH01000001">
    <property type="protein sequence ID" value="KLV28435.1"/>
    <property type="molecule type" value="Genomic_DNA"/>
</dbReference>
<feature type="transmembrane region" description="Helical" evidence="7">
    <location>
        <begin position="20"/>
        <end position="40"/>
    </location>
</feature>
<evidence type="ECO:0000256" key="6">
    <source>
        <dbReference type="ARBA" id="ARBA00034000"/>
    </source>
</evidence>
<dbReference type="PATRIC" id="fig|1397.4.peg.322"/>
<evidence type="ECO:0000256" key="5">
    <source>
        <dbReference type="ARBA" id="ARBA00023136"/>
    </source>
</evidence>
<dbReference type="GO" id="GO:0009252">
    <property type="term" value="P:peptidoglycan biosynthetic process"/>
    <property type="evidence" value="ECO:0007669"/>
    <property type="project" value="UniProtKB-UniPathway"/>
</dbReference>